<evidence type="ECO:0000256" key="1">
    <source>
        <dbReference type="SAM" id="MobiDB-lite"/>
    </source>
</evidence>
<dbReference type="InterPro" id="IPR003615">
    <property type="entry name" value="HNH_nuc"/>
</dbReference>
<proteinExistence type="predicted"/>
<organism evidence="3 4">
    <name type="scientific">Mumia flava</name>
    <dbReference type="NCBI Taxonomy" id="1348852"/>
    <lineage>
        <taxon>Bacteria</taxon>
        <taxon>Bacillati</taxon>
        <taxon>Actinomycetota</taxon>
        <taxon>Actinomycetes</taxon>
        <taxon>Propionibacteriales</taxon>
        <taxon>Nocardioidaceae</taxon>
        <taxon>Mumia</taxon>
    </lineage>
</organism>
<keyword evidence="3" id="KW-0540">Nuclease</keyword>
<reference evidence="3 4" key="1">
    <citation type="submission" date="2017-11" db="EMBL/GenBank/DDBJ databases">
        <title>Genomic Encyclopedia of Archaeal and Bacterial Type Strains, Phase II (KMG-II): From Individual Species to Whole Genera.</title>
        <authorList>
            <person name="Goeker M."/>
        </authorList>
    </citation>
    <scope>NUCLEOTIDE SEQUENCE [LARGE SCALE GENOMIC DNA]</scope>
    <source>
        <strain evidence="3 4">DSM 27763</strain>
    </source>
</reference>
<dbReference type="AlphaFoldDB" id="A0A2M9AR38"/>
<feature type="domain" description="HNH nuclease" evidence="2">
    <location>
        <begin position="35"/>
        <end position="87"/>
    </location>
</feature>
<evidence type="ECO:0000259" key="2">
    <source>
        <dbReference type="SMART" id="SM00507"/>
    </source>
</evidence>
<evidence type="ECO:0000313" key="4">
    <source>
        <dbReference type="Proteomes" id="UP000230842"/>
    </source>
</evidence>
<dbReference type="Proteomes" id="UP000230842">
    <property type="component" value="Unassembled WGS sequence"/>
</dbReference>
<gene>
    <name evidence="3" type="ORF">CLV56_4024</name>
</gene>
<dbReference type="CDD" id="cd00085">
    <property type="entry name" value="HNHc"/>
    <property type="match status" value="1"/>
</dbReference>
<feature type="compositionally biased region" description="Low complexity" evidence="1">
    <location>
        <begin position="143"/>
        <end position="156"/>
    </location>
</feature>
<dbReference type="SMART" id="SM00507">
    <property type="entry name" value="HNHc"/>
    <property type="match status" value="1"/>
</dbReference>
<sequence>DADRTALLLNGTTTGPTPIADVLNVGRTQRLATKKQRRAVRARQHGRCANPGCSHTVLEFHHVAWWTRDGGPTDLHNIIGLCPRCHARVHTGTLTIEPDGHRGFTFTTTNRAQHKRRLEDHARIQREKLRTFLRRLTRDAGLTPTRPTTGTGVSPGANPGPKVSTTPRFEEWTGSPSPAATRATRPDGTGTPPRAGEDQTPPPRTSGQTSTEPPPRPKTLQLRPRIHART</sequence>
<dbReference type="GO" id="GO:0008270">
    <property type="term" value="F:zinc ion binding"/>
    <property type="evidence" value="ECO:0007669"/>
    <property type="project" value="InterPro"/>
</dbReference>
<keyword evidence="3" id="KW-0378">Hydrolase</keyword>
<feature type="non-terminal residue" evidence="3">
    <location>
        <position position="1"/>
    </location>
</feature>
<comment type="caution">
    <text evidence="3">The sequence shown here is derived from an EMBL/GenBank/DDBJ whole genome shotgun (WGS) entry which is preliminary data.</text>
</comment>
<dbReference type="GO" id="GO:0003676">
    <property type="term" value="F:nucleic acid binding"/>
    <property type="evidence" value="ECO:0007669"/>
    <property type="project" value="InterPro"/>
</dbReference>
<dbReference type="RefSeq" id="WP_211288239.1">
    <property type="nucleotide sequence ID" value="NZ_PGEZ01000004.1"/>
</dbReference>
<feature type="region of interest" description="Disordered" evidence="1">
    <location>
        <begin position="131"/>
        <end position="230"/>
    </location>
</feature>
<dbReference type="Gene3D" id="1.10.30.50">
    <property type="match status" value="1"/>
</dbReference>
<accession>A0A2M9AR38</accession>
<keyword evidence="3" id="KW-0255">Endonuclease</keyword>
<dbReference type="Pfam" id="PF01844">
    <property type="entry name" value="HNH"/>
    <property type="match status" value="1"/>
</dbReference>
<name>A0A2M9AR38_9ACTN</name>
<keyword evidence="4" id="KW-1185">Reference proteome</keyword>
<dbReference type="GO" id="GO:0004519">
    <property type="term" value="F:endonuclease activity"/>
    <property type="evidence" value="ECO:0007669"/>
    <property type="project" value="UniProtKB-KW"/>
</dbReference>
<dbReference type="InterPro" id="IPR002711">
    <property type="entry name" value="HNH"/>
</dbReference>
<dbReference type="EMBL" id="PGEZ01000004">
    <property type="protein sequence ID" value="PJJ48148.1"/>
    <property type="molecule type" value="Genomic_DNA"/>
</dbReference>
<protein>
    <submittedName>
        <fullName evidence="3">HNH endonuclease</fullName>
    </submittedName>
</protein>
<evidence type="ECO:0000313" key="3">
    <source>
        <dbReference type="EMBL" id="PJJ48148.1"/>
    </source>
</evidence>